<keyword evidence="3" id="KW-0812">Transmembrane</keyword>
<dbReference type="EC" id="2.7.10.2" evidence="4"/>
<feature type="transmembrane region" description="Helical" evidence="3">
    <location>
        <begin position="474"/>
        <end position="493"/>
    </location>
</feature>
<keyword evidence="4" id="KW-0808">Transferase</keyword>
<evidence type="ECO:0000256" key="2">
    <source>
        <dbReference type="ARBA" id="ARBA00022840"/>
    </source>
</evidence>
<dbReference type="AlphaFoldDB" id="A0AAU7CTM0"/>
<dbReference type="InterPro" id="IPR005702">
    <property type="entry name" value="Wzc-like_C"/>
</dbReference>
<sequence length="767" mass="85351">MNNLPEPFDGSLNLRPVPETSVYANSASDFDDESADVSASSGTGNRVSVGLVWRAFRRYWWQVLVIWGMGSAALVTLAYTVIKPTYDAVARVRVEPGEQSLYTSKNTTPLEFAEFKETQVASVTSPVVLSLALTEHPELFQLPKLQRTEDAEAEIRRSLRVMIYPKTNLIDLSMSSQSPTEAAQIINAVLDAYLKNASSTSNEDIERRIVQLKADRDTRIRELESKRAEWRRLSDRIGAADTAGVKDRNLITGDDYRLLSDRLSQVEIERYATQAKLDQLRSEKQVPVTGQDQALHEQTVRDAFYADPRIIQLQKELTLLQGKTDRIKRISRNSRDPSLVAMEAQRRALKGELSAWWTRLRPRLERDITAEHGGENSDRAIGEAELLLASLKSQEAHYHEKLNQMKIKSRDAGGEGLQLEFVRHDTDRSADMLHKVEDNLNQLEHEARSPIARVRKEFPARPSNRPNVNHRTKLMALAPAGMLFLVMGFFVVIELRAGRVADPDEFSSRVRVQILGVVPPLPSTQASGGFLVRRDEFRMQRQLDEFVQSLDHLRVLLCARPDRWGRDRHCVLITSACGSEGKTTLAVQLAERCATAGLMTLLIDADLRNPSLSRMLDAAESDGLSNVLRDETAAEAAMMVIHDAGGFHFLPAGTPRTDPNRLLQGEALGKLLAQARESFDMIIVDAPPVLPVPDALTIGRWTDGAVLAVRYDTSRCSLVERAQRRLAHVRVPVIGAVVNGVRATESTYGGSYAYGGNAISQMPGVEG</sequence>
<dbReference type="Gene3D" id="3.40.50.300">
    <property type="entry name" value="P-loop containing nucleotide triphosphate hydrolases"/>
    <property type="match status" value="1"/>
</dbReference>
<reference evidence="4" key="1">
    <citation type="submission" date="2024-05" db="EMBL/GenBank/DDBJ databases">
        <title>Planctomycetes of the genus Singulisphaera possess chitinolytic capabilities.</title>
        <authorList>
            <person name="Ivanova A."/>
        </authorList>
    </citation>
    <scope>NUCLEOTIDE SEQUENCE</scope>
    <source>
        <strain evidence="4">Ch08T</strain>
        <plasmid evidence="4">pSnCh</plasmid>
    </source>
</reference>
<evidence type="ECO:0000256" key="3">
    <source>
        <dbReference type="SAM" id="Phobius"/>
    </source>
</evidence>
<dbReference type="SUPFAM" id="SSF52540">
    <property type="entry name" value="P-loop containing nucleoside triphosphate hydrolases"/>
    <property type="match status" value="1"/>
</dbReference>
<dbReference type="PANTHER" id="PTHR32309">
    <property type="entry name" value="TYROSINE-PROTEIN KINASE"/>
    <property type="match status" value="1"/>
</dbReference>
<dbReference type="CDD" id="cd05387">
    <property type="entry name" value="BY-kinase"/>
    <property type="match status" value="1"/>
</dbReference>
<dbReference type="InterPro" id="IPR050445">
    <property type="entry name" value="Bact_polysacc_biosynth/exp"/>
</dbReference>
<keyword evidence="4" id="KW-0614">Plasmid</keyword>
<proteinExistence type="predicted"/>
<name>A0AAU7CTM0_9BACT</name>
<evidence type="ECO:0000256" key="1">
    <source>
        <dbReference type="ARBA" id="ARBA00022741"/>
    </source>
</evidence>
<dbReference type="PANTHER" id="PTHR32309:SF31">
    <property type="entry name" value="CAPSULAR EXOPOLYSACCHARIDE FAMILY"/>
    <property type="match status" value="1"/>
</dbReference>
<protein>
    <submittedName>
        <fullName evidence="4">Polysaccharide biosynthesis tyrosine autokinase</fullName>
        <ecNumber evidence="4">2.7.10.2</ecNumber>
    </submittedName>
</protein>
<dbReference type="NCBIfam" id="TIGR01007">
    <property type="entry name" value="eps_fam"/>
    <property type="match status" value="1"/>
</dbReference>
<accession>A0AAU7CTM0</accession>
<dbReference type="InterPro" id="IPR033756">
    <property type="entry name" value="YlxH/NBP35"/>
</dbReference>
<dbReference type="GO" id="GO:0005524">
    <property type="term" value="F:ATP binding"/>
    <property type="evidence" value="ECO:0007669"/>
    <property type="project" value="UniProtKB-KW"/>
</dbReference>
<organism evidence="4">
    <name type="scientific">Singulisphaera sp. Ch08</name>
    <dbReference type="NCBI Taxonomy" id="3120278"/>
    <lineage>
        <taxon>Bacteria</taxon>
        <taxon>Pseudomonadati</taxon>
        <taxon>Planctomycetota</taxon>
        <taxon>Planctomycetia</taxon>
        <taxon>Isosphaerales</taxon>
        <taxon>Isosphaeraceae</taxon>
        <taxon>Singulisphaera</taxon>
    </lineage>
</organism>
<dbReference type="EMBL" id="CP155448">
    <property type="protein sequence ID" value="XBH08456.1"/>
    <property type="molecule type" value="Genomic_DNA"/>
</dbReference>
<dbReference type="InterPro" id="IPR027417">
    <property type="entry name" value="P-loop_NTPase"/>
</dbReference>
<keyword evidence="1" id="KW-0547">Nucleotide-binding</keyword>
<keyword evidence="3" id="KW-1133">Transmembrane helix</keyword>
<dbReference type="Pfam" id="PF10609">
    <property type="entry name" value="ParA"/>
    <property type="match status" value="1"/>
</dbReference>
<dbReference type="GO" id="GO:0004715">
    <property type="term" value="F:non-membrane spanning protein tyrosine kinase activity"/>
    <property type="evidence" value="ECO:0007669"/>
    <property type="project" value="UniProtKB-EC"/>
</dbReference>
<evidence type="ECO:0000313" key="4">
    <source>
        <dbReference type="EMBL" id="XBH08456.1"/>
    </source>
</evidence>
<keyword evidence="3" id="KW-0472">Membrane</keyword>
<gene>
    <name evidence="4" type="ORF">V5E97_40015</name>
</gene>
<keyword evidence="2" id="KW-0067">ATP-binding</keyword>
<geneLocation type="plasmid" evidence="4">
    <name>pSnCh</name>
</geneLocation>
<feature type="transmembrane region" description="Helical" evidence="3">
    <location>
        <begin position="59"/>
        <end position="82"/>
    </location>
</feature>
<dbReference type="RefSeq" id="WP_406701326.1">
    <property type="nucleotide sequence ID" value="NZ_CP155448.1"/>
</dbReference>